<comment type="caution">
    <text evidence="2">The sequence shown here is derived from an EMBL/GenBank/DDBJ whole genome shotgun (WGS) entry which is preliminary data.</text>
</comment>
<dbReference type="RefSeq" id="WP_008388228.1">
    <property type="nucleotide sequence ID" value="NZ_AOIV01000037.1"/>
</dbReference>
<evidence type="ECO:0000313" key="2">
    <source>
        <dbReference type="EMBL" id="ELZ28450.1"/>
    </source>
</evidence>
<dbReference type="AlphaFoldDB" id="M0CZ04"/>
<dbReference type="PANTHER" id="PTHR30615:SF8">
    <property type="entry name" value="UPF0047 PROTEIN C4A8.02C"/>
    <property type="match status" value="1"/>
</dbReference>
<dbReference type="NCBIfam" id="TIGR00149">
    <property type="entry name" value="TIGR00149_YjbQ"/>
    <property type="match status" value="1"/>
</dbReference>
<accession>M0CZ04</accession>
<organism evidence="2 3">
    <name type="scientific">Halogeometricum pallidum JCM 14848</name>
    <dbReference type="NCBI Taxonomy" id="1227487"/>
    <lineage>
        <taxon>Archaea</taxon>
        <taxon>Methanobacteriati</taxon>
        <taxon>Methanobacteriota</taxon>
        <taxon>Stenosarchaea group</taxon>
        <taxon>Halobacteria</taxon>
        <taxon>Halobacteriales</taxon>
        <taxon>Haloferacaceae</taxon>
        <taxon>Halogeometricum</taxon>
    </lineage>
</organism>
<reference evidence="2 3" key="1">
    <citation type="journal article" date="2014" name="PLoS Genet.">
        <title>Phylogenetically driven sequencing of extremely halophilic archaea reveals strategies for static and dynamic osmo-response.</title>
        <authorList>
            <person name="Becker E.A."/>
            <person name="Seitzer P.M."/>
            <person name="Tritt A."/>
            <person name="Larsen D."/>
            <person name="Krusor M."/>
            <person name="Yao A.I."/>
            <person name="Wu D."/>
            <person name="Madern D."/>
            <person name="Eisen J.A."/>
            <person name="Darling A.E."/>
            <person name="Facciotti M.T."/>
        </authorList>
    </citation>
    <scope>NUCLEOTIDE SEQUENCE [LARGE SCALE GENOMIC DNA]</scope>
    <source>
        <strain evidence="2 3">JCM 14848</strain>
    </source>
</reference>
<dbReference type="EMBL" id="AOIV01000037">
    <property type="protein sequence ID" value="ELZ28450.1"/>
    <property type="molecule type" value="Genomic_DNA"/>
</dbReference>
<dbReference type="InterPro" id="IPR035917">
    <property type="entry name" value="YjbQ-like_sf"/>
</dbReference>
<dbReference type="PATRIC" id="fig|1227487.5.peg.2983"/>
<dbReference type="Pfam" id="PF01894">
    <property type="entry name" value="YjbQ"/>
    <property type="match status" value="1"/>
</dbReference>
<evidence type="ECO:0000256" key="1">
    <source>
        <dbReference type="ARBA" id="ARBA00005534"/>
    </source>
</evidence>
<proteinExistence type="inferred from homology"/>
<dbReference type="Proteomes" id="UP000011513">
    <property type="component" value="Unassembled WGS sequence"/>
</dbReference>
<dbReference type="SUPFAM" id="SSF111038">
    <property type="entry name" value="YjbQ-like"/>
    <property type="match status" value="1"/>
</dbReference>
<gene>
    <name evidence="2" type="ORF">C474_15119</name>
</gene>
<evidence type="ECO:0000313" key="3">
    <source>
        <dbReference type="Proteomes" id="UP000011513"/>
    </source>
</evidence>
<name>M0CZ04_HALPD</name>
<keyword evidence="3" id="KW-1185">Reference proteome</keyword>
<sequence>MTLEVHTDERVDVRDVTADVAEAVPDGVDGVCTVFVQHTTAGVVVNESERRLLADVADALERLVPRDGGYGHDELDGNADAHLRSMLLGSSVSIPVEDGELALGRWQSVLFVECDGPQTRSVRVTVTE</sequence>
<comment type="similarity">
    <text evidence="1">Belongs to the UPF0047 family.</text>
</comment>
<dbReference type="FunCoup" id="M0CZ04">
    <property type="interactions" value="34"/>
</dbReference>
<dbReference type="InParanoid" id="M0CZ04"/>
<evidence type="ECO:0008006" key="4">
    <source>
        <dbReference type="Google" id="ProtNLM"/>
    </source>
</evidence>
<dbReference type="eggNOG" id="arCOG04214">
    <property type="taxonomic scope" value="Archaea"/>
</dbReference>
<protein>
    <recommendedName>
        <fullName evidence="4">Secondary thiamine-phosphate synthase enzyme</fullName>
    </recommendedName>
</protein>
<dbReference type="PANTHER" id="PTHR30615">
    <property type="entry name" value="UNCHARACTERIZED PROTEIN YJBQ-RELATED"/>
    <property type="match status" value="1"/>
</dbReference>
<dbReference type="InterPro" id="IPR001602">
    <property type="entry name" value="UPF0047_YjbQ-like"/>
</dbReference>
<dbReference type="PIRSF" id="PIRSF004681">
    <property type="entry name" value="UCP004681"/>
    <property type="match status" value="1"/>
</dbReference>
<dbReference type="Gene3D" id="2.60.120.460">
    <property type="entry name" value="YjbQ-like"/>
    <property type="match status" value="1"/>
</dbReference>